<sequence>MLAKILEDMWVDPDVLEALNEEQKRVLFVKMREEQVRRWRVREEEEEEERQKSYCSRADKKVKSKQVSWLLGRDGDVSVIVIGETEEFRGCKLLQNINNRLLGDNLNGIQTQPSPGNEAQEPGLKEEEEARGTDDAASSPLSSSEEDMDLKETDSSDSESGSGSDTPADWAPPLYRTHPRLHDNRTTTTTARGEGSGDGRERELTSHEVKPASGRGRVAELRKAFASENSTPSSCSKPPSRANRCTYRDRRRRAFTE</sequence>
<feature type="compositionally biased region" description="Polar residues" evidence="2">
    <location>
        <begin position="227"/>
        <end position="237"/>
    </location>
</feature>
<proteinExistence type="predicted"/>
<evidence type="ECO:0000256" key="1">
    <source>
        <dbReference type="ARBA" id="ARBA00022999"/>
    </source>
</evidence>
<dbReference type="GO" id="GO:0005737">
    <property type="term" value="C:cytoplasm"/>
    <property type="evidence" value="ECO:0007669"/>
    <property type="project" value="TreeGrafter"/>
</dbReference>
<evidence type="ECO:0000256" key="2">
    <source>
        <dbReference type="SAM" id="MobiDB-lite"/>
    </source>
</evidence>
<keyword evidence="1" id="KW-0727">SH2 domain</keyword>
<evidence type="ECO:0000313" key="3">
    <source>
        <dbReference type="Ensembl" id="ENSNMLP00000002660.1"/>
    </source>
</evidence>
<evidence type="ECO:0000313" key="4">
    <source>
        <dbReference type="Proteomes" id="UP000694523"/>
    </source>
</evidence>
<dbReference type="AlphaFoldDB" id="A0A8C6SEA2"/>
<dbReference type="Ensembl" id="ENSNMLT00000003055.1">
    <property type="protein sequence ID" value="ENSNMLP00000002660.1"/>
    <property type="gene ID" value="ENSNMLG00000001940.1"/>
</dbReference>
<dbReference type="PANTHER" id="PTHR14388">
    <property type="entry name" value="T CELL-SPECIFIC ADAPTER PROTEIN TSAD"/>
    <property type="match status" value="1"/>
</dbReference>
<organism evidence="3 4">
    <name type="scientific">Neogobius melanostomus</name>
    <name type="common">round goby</name>
    <dbReference type="NCBI Taxonomy" id="47308"/>
    <lineage>
        <taxon>Eukaryota</taxon>
        <taxon>Metazoa</taxon>
        <taxon>Chordata</taxon>
        <taxon>Craniata</taxon>
        <taxon>Vertebrata</taxon>
        <taxon>Euteleostomi</taxon>
        <taxon>Actinopterygii</taxon>
        <taxon>Neopterygii</taxon>
        <taxon>Teleostei</taxon>
        <taxon>Neoteleostei</taxon>
        <taxon>Acanthomorphata</taxon>
        <taxon>Gobiaria</taxon>
        <taxon>Gobiiformes</taxon>
        <taxon>Gobioidei</taxon>
        <taxon>Gobiidae</taxon>
        <taxon>Benthophilinae</taxon>
        <taxon>Neogobiini</taxon>
        <taxon>Neogobius</taxon>
    </lineage>
</organism>
<reference evidence="3" key="2">
    <citation type="submission" date="2025-09" db="UniProtKB">
        <authorList>
            <consortium name="Ensembl"/>
        </authorList>
    </citation>
    <scope>IDENTIFICATION</scope>
</reference>
<reference evidence="3" key="1">
    <citation type="submission" date="2025-08" db="UniProtKB">
        <authorList>
            <consortium name="Ensembl"/>
        </authorList>
    </citation>
    <scope>IDENTIFICATION</scope>
</reference>
<dbReference type="PANTHER" id="PTHR14388:SF5">
    <property type="entry name" value="SH2 DOMAIN-CONTAINING PROTEIN 4A"/>
    <property type="match status" value="1"/>
</dbReference>
<feature type="compositionally biased region" description="Polar residues" evidence="2">
    <location>
        <begin position="107"/>
        <end position="117"/>
    </location>
</feature>
<name>A0A8C6SEA2_9GOBI</name>
<dbReference type="Proteomes" id="UP000694523">
    <property type="component" value="Unplaced"/>
</dbReference>
<protein>
    <recommendedName>
        <fullName evidence="5">SH2 domain containing 4B</fullName>
    </recommendedName>
</protein>
<evidence type="ECO:0008006" key="5">
    <source>
        <dbReference type="Google" id="ProtNLM"/>
    </source>
</evidence>
<feature type="compositionally biased region" description="Basic and acidic residues" evidence="2">
    <location>
        <begin position="123"/>
        <end position="134"/>
    </location>
</feature>
<feature type="compositionally biased region" description="Basic and acidic residues" evidence="2">
    <location>
        <begin position="195"/>
        <end position="210"/>
    </location>
</feature>
<feature type="region of interest" description="Disordered" evidence="2">
    <location>
        <begin position="105"/>
        <end position="257"/>
    </location>
</feature>
<keyword evidence="4" id="KW-1185">Reference proteome</keyword>
<accession>A0A8C6SEA2</accession>